<accession>A0A6H1ZY76</accession>
<keyword evidence="2" id="KW-0812">Transmembrane</keyword>
<keyword evidence="2" id="KW-1133">Transmembrane helix</keyword>
<feature type="compositionally biased region" description="Basic and acidic residues" evidence="1">
    <location>
        <begin position="83"/>
        <end position="109"/>
    </location>
</feature>
<evidence type="ECO:0000256" key="1">
    <source>
        <dbReference type="SAM" id="MobiDB-lite"/>
    </source>
</evidence>
<organism evidence="3">
    <name type="scientific">viral metagenome</name>
    <dbReference type="NCBI Taxonomy" id="1070528"/>
    <lineage>
        <taxon>unclassified sequences</taxon>
        <taxon>metagenomes</taxon>
        <taxon>organismal metagenomes</taxon>
    </lineage>
</organism>
<evidence type="ECO:0000256" key="2">
    <source>
        <dbReference type="SAM" id="Phobius"/>
    </source>
</evidence>
<evidence type="ECO:0000313" key="3">
    <source>
        <dbReference type="EMBL" id="QJA52371.1"/>
    </source>
</evidence>
<dbReference type="EMBL" id="MT144334">
    <property type="protein sequence ID" value="QJA52371.1"/>
    <property type="molecule type" value="Genomic_DNA"/>
</dbReference>
<gene>
    <name evidence="3" type="ORF">TM448A02668_0004</name>
    <name evidence="4" type="ORF">TM448B02292_0005</name>
</gene>
<sequence length="109" mass="12467">MNFFGVDLLQLIVYISVAGSFIVVLYILKLTRKKEEPESETTTQLITLLDKYVSHQLGLKPGLHSNPSSSRRRKPQSFPSIVKIDEETHTPSRQAEKLMEKIRQKVEGE</sequence>
<evidence type="ECO:0000313" key="4">
    <source>
        <dbReference type="EMBL" id="QJI01099.1"/>
    </source>
</evidence>
<dbReference type="AlphaFoldDB" id="A0A6H1ZY76"/>
<proteinExistence type="predicted"/>
<dbReference type="EMBL" id="MT144898">
    <property type="protein sequence ID" value="QJI01099.1"/>
    <property type="molecule type" value="Genomic_DNA"/>
</dbReference>
<feature type="region of interest" description="Disordered" evidence="1">
    <location>
        <begin position="60"/>
        <end position="109"/>
    </location>
</feature>
<keyword evidence="2" id="KW-0472">Membrane</keyword>
<feature type="transmembrane region" description="Helical" evidence="2">
    <location>
        <begin position="12"/>
        <end position="28"/>
    </location>
</feature>
<reference evidence="3" key="1">
    <citation type="submission" date="2020-03" db="EMBL/GenBank/DDBJ databases">
        <title>The deep terrestrial virosphere.</title>
        <authorList>
            <person name="Holmfeldt K."/>
            <person name="Nilsson E."/>
            <person name="Simone D."/>
            <person name="Lopez-Fernandez M."/>
            <person name="Wu X."/>
            <person name="de Brujin I."/>
            <person name="Lundin D."/>
            <person name="Andersson A."/>
            <person name="Bertilsson S."/>
            <person name="Dopson M."/>
        </authorList>
    </citation>
    <scope>NUCLEOTIDE SEQUENCE</scope>
    <source>
        <strain evidence="3">TM448A02668</strain>
        <strain evidence="4">TM448B02292</strain>
    </source>
</reference>
<protein>
    <submittedName>
        <fullName evidence="3">Uncharacterized protein</fullName>
    </submittedName>
</protein>
<name>A0A6H1ZY76_9ZZZZ</name>